<reference evidence="8 9" key="1">
    <citation type="submission" date="2024-06" db="EMBL/GenBank/DDBJ databases">
        <authorList>
            <person name="Pan Q."/>
            <person name="Wen M."/>
            <person name="Jouanno E."/>
            <person name="Zahm M."/>
            <person name="Klopp C."/>
            <person name="Cabau C."/>
            <person name="Louis A."/>
            <person name="Berthelot C."/>
            <person name="Parey E."/>
            <person name="Roest Crollius H."/>
            <person name="Montfort J."/>
            <person name="Robinson-Rechavi M."/>
            <person name="Bouchez O."/>
            <person name="Lampietro C."/>
            <person name="Lopez Roques C."/>
            <person name="Donnadieu C."/>
            <person name="Postlethwait J."/>
            <person name="Bobe J."/>
            <person name="Verreycken H."/>
            <person name="Guiguen Y."/>
        </authorList>
    </citation>
    <scope>NUCLEOTIDE SEQUENCE [LARGE SCALE GENOMIC DNA]</scope>
    <source>
        <strain evidence="8">Up_M1</strain>
        <tissue evidence="8">Testis</tissue>
    </source>
</reference>
<dbReference type="Gene3D" id="3.60.20.40">
    <property type="match status" value="1"/>
</dbReference>
<feature type="transmembrane region" description="Helical" evidence="7">
    <location>
        <begin position="580"/>
        <end position="604"/>
    </location>
</feature>
<evidence type="ECO:0000256" key="4">
    <source>
        <dbReference type="ARBA" id="ARBA00022692"/>
    </source>
</evidence>
<evidence type="ECO:0000256" key="6">
    <source>
        <dbReference type="ARBA" id="ARBA00023136"/>
    </source>
</evidence>
<evidence type="ECO:0000256" key="7">
    <source>
        <dbReference type="SAM" id="Phobius"/>
    </source>
</evidence>
<comment type="subcellular location">
    <subcellularLocation>
        <location evidence="1">Membrane</location>
        <topology evidence="1">Multi-pass membrane protein</topology>
    </subcellularLocation>
</comment>
<dbReference type="EMBL" id="JAGEUA010000001">
    <property type="protein sequence ID" value="KAL1022869.1"/>
    <property type="molecule type" value="Genomic_DNA"/>
</dbReference>
<keyword evidence="5 7" id="KW-1133">Transmembrane helix</keyword>
<accession>A0ABD0XNB0</accession>
<organism evidence="8 9">
    <name type="scientific">Umbra pygmaea</name>
    <name type="common">Eastern mudminnow</name>
    <dbReference type="NCBI Taxonomy" id="75934"/>
    <lineage>
        <taxon>Eukaryota</taxon>
        <taxon>Metazoa</taxon>
        <taxon>Chordata</taxon>
        <taxon>Craniata</taxon>
        <taxon>Vertebrata</taxon>
        <taxon>Euteleostomi</taxon>
        <taxon>Actinopterygii</taxon>
        <taxon>Neopterygii</taxon>
        <taxon>Teleostei</taxon>
        <taxon>Protacanthopterygii</taxon>
        <taxon>Esociformes</taxon>
        <taxon>Umbridae</taxon>
        <taxon>Umbra</taxon>
    </lineage>
</organism>
<proteinExistence type="inferred from homology"/>
<protein>
    <recommendedName>
        <fullName evidence="10">Gamma-glutamyltransferase YwrD</fullName>
    </recommendedName>
</protein>
<dbReference type="PRINTS" id="PR01210">
    <property type="entry name" value="GGTRANSPTASE"/>
</dbReference>
<dbReference type="InterPro" id="IPR052896">
    <property type="entry name" value="GGT-like_enzyme"/>
</dbReference>
<keyword evidence="6 7" id="KW-0472">Membrane</keyword>
<dbReference type="InterPro" id="IPR043137">
    <property type="entry name" value="GGT_ssub_C"/>
</dbReference>
<evidence type="ECO:0000256" key="3">
    <source>
        <dbReference type="ARBA" id="ARBA00009381"/>
    </source>
</evidence>
<dbReference type="GO" id="GO:0016020">
    <property type="term" value="C:membrane"/>
    <property type="evidence" value="ECO:0007669"/>
    <property type="project" value="UniProtKB-SubCell"/>
</dbReference>
<evidence type="ECO:0000313" key="9">
    <source>
        <dbReference type="Proteomes" id="UP001557470"/>
    </source>
</evidence>
<comment type="similarity">
    <text evidence="2">Belongs to the L6 tetraspanin family.</text>
</comment>
<evidence type="ECO:0000256" key="2">
    <source>
        <dbReference type="ARBA" id="ARBA00006193"/>
    </source>
</evidence>
<feature type="transmembrane region" description="Helical" evidence="7">
    <location>
        <begin position="616"/>
        <end position="644"/>
    </location>
</feature>
<evidence type="ECO:0000313" key="8">
    <source>
        <dbReference type="EMBL" id="KAL1022869.1"/>
    </source>
</evidence>
<keyword evidence="4 7" id="KW-0812">Transmembrane</keyword>
<dbReference type="Pfam" id="PF01019">
    <property type="entry name" value="G_glu_transpept"/>
    <property type="match status" value="1"/>
</dbReference>
<evidence type="ECO:0008006" key="10">
    <source>
        <dbReference type="Google" id="ProtNLM"/>
    </source>
</evidence>
<dbReference type="Pfam" id="PF05805">
    <property type="entry name" value="L6_membrane"/>
    <property type="match status" value="1"/>
</dbReference>
<dbReference type="Proteomes" id="UP001557470">
    <property type="component" value="Unassembled WGS sequence"/>
</dbReference>
<dbReference type="AlphaFoldDB" id="A0ABD0XNB0"/>
<dbReference type="InterPro" id="IPR043138">
    <property type="entry name" value="GGT_lsub"/>
</dbReference>
<dbReference type="PANTHER" id="PTHR43881:SF1">
    <property type="entry name" value="GAMMA-GLUTAMYLTRANSPEPTIDASE (AFU_ORTHOLOGUE AFUA_4G13580)"/>
    <property type="match status" value="1"/>
</dbReference>
<evidence type="ECO:0000256" key="5">
    <source>
        <dbReference type="ARBA" id="ARBA00022989"/>
    </source>
</evidence>
<dbReference type="SUPFAM" id="SSF56235">
    <property type="entry name" value="N-terminal nucleophile aminohydrolases (Ntn hydrolases)"/>
    <property type="match status" value="1"/>
</dbReference>
<dbReference type="Gene3D" id="1.10.246.130">
    <property type="match status" value="1"/>
</dbReference>
<comment type="caution">
    <text evidence="8">The sequence shown here is derived from an EMBL/GenBank/DDBJ whole genome shotgun (WGS) entry which is preliminary data.</text>
</comment>
<sequence>MQDDLTFTSRRSPVICVHGCVASSQPLASNIGLDILKRGGNAADSAVAMAAALAVTEPCSTGIGGDSFCLFYDANTRQVHGLNGSGRAPGAQTLDLLEGRGFSESNPIPSFHALNVTVPGAAACWCDTVRLFGSQKLSLQDVLGPATDLALRGFPVAEVTAHNWAKWNHRMREAGRELGGDFLMKNKAPKHGQLFLNPHLAQTFQELGQHGKAGFYEGKVAKAIVDVIVQNGGVMSLEDLRSHESQEIKPIHTDYRGVRLWEVPPNGQGMAALMALNILENFPIKKMGHNSAMYLHVLAEALKLSLAETFQYCADPNHVNVPLEDLLSKTHSLQLSHAIHMDRASVVAEHGVTKGSDTVYFTVVDGQGNACSFVNSNYMGFGTGLVPQSCGFSLHNRGASFSLDRRHGNCWVPGKRPYHTIIPALLTDPVSGRLLCSLGVMGAFMQPQGHVQVLLNILEFGMNPQQALDAPRMYVQRDDDAQQWCVNLEQGVDQDVAENLEKRSHVVRWPITGHDRCQFGRGQIISVGDWWNLSTYEAEPTVRVLWAGSDPRARDYGRGRQPKQWRGRGQGRIPERLSQLVWYMMGVGGGGVLMFLPAGVFISLGKCTGCCWNESFMMCGSVMAALVGLAGSGYCFVVSGMAMLEGPQCFTSMGWSYPFADLRGSYLLEKEKWSTCLQPVNIVEWNVTLLCILLCLSGLEFLICILQLISGLVTAVCRPCCYKQDYTLNA</sequence>
<comment type="similarity">
    <text evidence="3">Belongs to the gamma-glutamyltransferase family.</text>
</comment>
<dbReference type="InterPro" id="IPR029055">
    <property type="entry name" value="Ntn_hydrolases_N"/>
</dbReference>
<name>A0ABD0XNB0_UMBPY</name>
<evidence type="ECO:0000256" key="1">
    <source>
        <dbReference type="ARBA" id="ARBA00004141"/>
    </source>
</evidence>
<dbReference type="InterPro" id="IPR008661">
    <property type="entry name" value="L6_membrane"/>
</dbReference>
<dbReference type="PANTHER" id="PTHR43881">
    <property type="entry name" value="GAMMA-GLUTAMYLTRANSPEPTIDASE (AFU_ORTHOLOGUE AFUA_4G13580)"/>
    <property type="match status" value="1"/>
</dbReference>
<feature type="transmembrane region" description="Helical" evidence="7">
    <location>
        <begin position="687"/>
        <end position="709"/>
    </location>
</feature>
<keyword evidence="9" id="KW-1185">Reference proteome</keyword>
<gene>
    <name evidence="8" type="ORF">UPYG_G00033530</name>
</gene>